<dbReference type="Proteomes" id="UP000070252">
    <property type="component" value="Unassembled WGS sequence"/>
</dbReference>
<evidence type="ECO:0000313" key="2">
    <source>
        <dbReference type="EMBL" id="SDL03115.1"/>
    </source>
</evidence>
<dbReference type="OrthoDB" id="799968at2"/>
<dbReference type="EMBL" id="FNGM01000001">
    <property type="protein sequence ID" value="SDL03115.1"/>
    <property type="molecule type" value="Genomic_DNA"/>
</dbReference>
<accession>A0A1G9GRG5</accession>
<organism evidence="2 4">
    <name type="scientific">Paenibacillus jilunlii</name>
    <dbReference type="NCBI Taxonomy" id="682956"/>
    <lineage>
        <taxon>Bacteria</taxon>
        <taxon>Bacillati</taxon>
        <taxon>Bacillota</taxon>
        <taxon>Bacilli</taxon>
        <taxon>Bacillales</taxon>
        <taxon>Paenibacillaceae</taxon>
        <taxon>Paenibacillus</taxon>
    </lineage>
</organism>
<reference evidence="2 4" key="2">
    <citation type="submission" date="2016-10" db="EMBL/GenBank/DDBJ databases">
        <authorList>
            <person name="de Groot N.N."/>
        </authorList>
    </citation>
    <scope>NUCLEOTIDE SEQUENCE [LARGE SCALE GENOMIC DNA]</scope>
    <source>
        <strain evidence="2 4">CGMCC 1.10239</strain>
    </source>
</reference>
<evidence type="ECO:0000313" key="4">
    <source>
        <dbReference type="Proteomes" id="UP000182783"/>
    </source>
</evidence>
<keyword evidence="3" id="KW-1185">Reference proteome</keyword>
<dbReference type="RefSeq" id="WP_062524011.1">
    <property type="nucleotide sequence ID" value="NZ_CP048429.1"/>
</dbReference>
<protein>
    <submittedName>
        <fullName evidence="2">Uncharacterized protein</fullName>
    </submittedName>
</protein>
<gene>
    <name evidence="1" type="ORF">AML91_16640</name>
    <name evidence="2" type="ORF">SAMN05216191_101528</name>
</gene>
<evidence type="ECO:0000313" key="3">
    <source>
        <dbReference type="Proteomes" id="UP000070252"/>
    </source>
</evidence>
<sequence length="196" mass="22401">MNLRQFMKGHGSENFEILRNEKSIGIFEGMRNSSQGKRFIHFFPETDIQPEDWISVLNSNEKFYVDDVVVSKGFGSGNTNFSKDAYYLTESQFKKQQNAQSSSVTFQIGDVQNSIIGTQHNATLTNNFSDKQIKDYIEQNCGEDKELMNDMLKMVNSIIENNIPVQKGTFARFSDKASKYGWLLGAMTSKLLTHFF</sequence>
<reference evidence="1 3" key="1">
    <citation type="submission" date="2015-08" db="EMBL/GenBank/DDBJ databases">
        <title>Genome of Paenibacillus jilunlii.</title>
        <authorList>
            <person name="Sant'Anna F.H."/>
            <person name="Ambrosini A."/>
            <person name="Souza R."/>
            <person name="Bach E."/>
            <person name="Fernandes G."/>
            <person name="Balsanelli E."/>
            <person name="Baura V.A."/>
            <person name="Pedrosa F.O."/>
            <person name="Souza E.M."/>
            <person name="Passaglia L."/>
        </authorList>
    </citation>
    <scope>NUCLEOTIDE SEQUENCE [LARGE SCALE GENOMIC DNA]</scope>
    <source>
        <strain evidence="1 3">DSM 23019</strain>
    </source>
</reference>
<proteinExistence type="predicted"/>
<dbReference type="EMBL" id="LIPY01000116">
    <property type="protein sequence ID" value="KWX73882.1"/>
    <property type="molecule type" value="Genomic_DNA"/>
</dbReference>
<dbReference type="AlphaFoldDB" id="A0A1G9GRG5"/>
<evidence type="ECO:0000313" key="1">
    <source>
        <dbReference type="EMBL" id="KWX73882.1"/>
    </source>
</evidence>
<name>A0A1G9GRG5_9BACL</name>
<dbReference type="Proteomes" id="UP000182783">
    <property type="component" value="Unassembled WGS sequence"/>
</dbReference>